<name>A0A9P9J2C1_9HYPO</name>
<dbReference type="EMBL" id="JAGMUV010000008">
    <property type="protein sequence ID" value="KAH7146282.1"/>
    <property type="molecule type" value="Genomic_DNA"/>
</dbReference>
<accession>A0A9P9J2C1</accession>
<protein>
    <submittedName>
        <fullName evidence="1">Uncharacterized protein</fullName>
    </submittedName>
</protein>
<reference evidence="1" key="1">
    <citation type="journal article" date="2021" name="Nat. Commun.">
        <title>Genetic determinants of endophytism in the Arabidopsis root mycobiome.</title>
        <authorList>
            <person name="Mesny F."/>
            <person name="Miyauchi S."/>
            <person name="Thiergart T."/>
            <person name="Pickel B."/>
            <person name="Atanasova L."/>
            <person name="Karlsson M."/>
            <person name="Huettel B."/>
            <person name="Barry K.W."/>
            <person name="Haridas S."/>
            <person name="Chen C."/>
            <person name="Bauer D."/>
            <person name="Andreopoulos W."/>
            <person name="Pangilinan J."/>
            <person name="LaButti K."/>
            <person name="Riley R."/>
            <person name="Lipzen A."/>
            <person name="Clum A."/>
            <person name="Drula E."/>
            <person name="Henrissat B."/>
            <person name="Kohler A."/>
            <person name="Grigoriev I.V."/>
            <person name="Martin F.M."/>
            <person name="Hacquard S."/>
        </authorList>
    </citation>
    <scope>NUCLEOTIDE SEQUENCE</scope>
    <source>
        <strain evidence="1">MPI-CAGE-AT-0147</strain>
    </source>
</reference>
<dbReference type="Proteomes" id="UP000738349">
    <property type="component" value="Unassembled WGS sequence"/>
</dbReference>
<evidence type="ECO:0000313" key="1">
    <source>
        <dbReference type="EMBL" id="KAH7146282.1"/>
    </source>
</evidence>
<evidence type="ECO:0000313" key="2">
    <source>
        <dbReference type="Proteomes" id="UP000738349"/>
    </source>
</evidence>
<organism evidence="1 2">
    <name type="scientific">Dactylonectria macrodidyma</name>
    <dbReference type="NCBI Taxonomy" id="307937"/>
    <lineage>
        <taxon>Eukaryota</taxon>
        <taxon>Fungi</taxon>
        <taxon>Dikarya</taxon>
        <taxon>Ascomycota</taxon>
        <taxon>Pezizomycotina</taxon>
        <taxon>Sordariomycetes</taxon>
        <taxon>Hypocreomycetidae</taxon>
        <taxon>Hypocreales</taxon>
        <taxon>Nectriaceae</taxon>
        <taxon>Dactylonectria</taxon>
    </lineage>
</organism>
<dbReference type="AlphaFoldDB" id="A0A9P9J2C1"/>
<keyword evidence="2" id="KW-1185">Reference proteome</keyword>
<sequence length="483" mass="53790">MAAAYDWTSFRIFDDDCVLDAGSLGATDLNDGCLKFDTWLSNLRGLANKPSHCGIPVARVGNVTDLLNKFFPVNQPFLNIAYQTQGNNPTYYPDPVTVLFGNATIDINDGPSALSYIFSIANRPAAGPGQPPLPAKTFSNHGLPLFTIFTRWIYLTYIRERNNAQVPQGQAEGMVPFMTCLMYTLNNNDNFQCFMGSSYVTNGVDPLAVVDGYQKRRIMNIWRRQEVLDNPQGLSYYNPSRVNNLPILPPVMAESVGNTYFLLLRGNTSIVVPQRTLYQPPDPNNPQGLPQPAIIQHTPSLDVCKAVFDPTAAILAAAWKNLGLTPPIRPMSLENVAGSKVLRRKIRAALAPIIQLRFNPPGVYSRQDPQLQALFKDLIRDYYMPHMFKTKKNTEDDFNAPEVDNTLLTEALAIPIQTFWTAHGDAMLDVLDNLYYWVTTFDDSLMEGGPSLPRFGRCAETHPVVAVISWCYSFPLGITISLP</sequence>
<proteinExistence type="predicted"/>
<gene>
    <name evidence="1" type="ORF">EDB81DRAFT_759571</name>
</gene>
<dbReference type="OrthoDB" id="4959430at2759"/>
<comment type="caution">
    <text evidence="1">The sequence shown here is derived from an EMBL/GenBank/DDBJ whole genome shotgun (WGS) entry which is preliminary data.</text>
</comment>